<protein>
    <submittedName>
        <fullName evidence="2">Uncharacterized protein</fullName>
    </submittedName>
</protein>
<reference evidence="2 3" key="1">
    <citation type="submission" date="2024-01" db="EMBL/GenBank/DDBJ databases">
        <title>The genomes of 5 underutilized Papilionoideae crops provide insights into root nodulation and disease resistanc.</title>
        <authorList>
            <person name="Jiang F."/>
        </authorList>
    </citation>
    <scope>NUCLEOTIDE SEQUENCE [LARGE SCALE GENOMIC DNA]</scope>
    <source>
        <strain evidence="2">DUOXIRENSHENG_FW03</strain>
        <tissue evidence="2">Leaves</tissue>
    </source>
</reference>
<accession>A0AAN9XEZ5</accession>
<evidence type="ECO:0000313" key="2">
    <source>
        <dbReference type="EMBL" id="KAK7389805.1"/>
    </source>
</evidence>
<keyword evidence="1" id="KW-0812">Transmembrane</keyword>
<gene>
    <name evidence="2" type="ORF">VNO78_25099</name>
</gene>
<keyword evidence="3" id="KW-1185">Reference proteome</keyword>
<evidence type="ECO:0000313" key="3">
    <source>
        <dbReference type="Proteomes" id="UP001386955"/>
    </source>
</evidence>
<comment type="caution">
    <text evidence="2">The sequence shown here is derived from an EMBL/GenBank/DDBJ whole genome shotgun (WGS) entry which is preliminary data.</text>
</comment>
<feature type="transmembrane region" description="Helical" evidence="1">
    <location>
        <begin position="20"/>
        <end position="40"/>
    </location>
</feature>
<name>A0AAN9XEZ5_PSOTE</name>
<evidence type="ECO:0000256" key="1">
    <source>
        <dbReference type="SAM" id="Phobius"/>
    </source>
</evidence>
<dbReference type="EMBL" id="JAYMYS010000006">
    <property type="protein sequence ID" value="KAK7389805.1"/>
    <property type="molecule type" value="Genomic_DNA"/>
</dbReference>
<sequence>MLLYYYYCYLLPRAARLGYLVLQSIILFLLSSICVSRFDLSQQYHNNHFLLFRLFNSKRFLQLSLRYPPLLLVPKASNFLLPQAKNLPLFSLHSDPFLISSKSDTFSPLPAFILGFGLEMMGN</sequence>
<keyword evidence="1" id="KW-0472">Membrane</keyword>
<dbReference type="AlphaFoldDB" id="A0AAN9XEZ5"/>
<organism evidence="2 3">
    <name type="scientific">Psophocarpus tetragonolobus</name>
    <name type="common">Winged bean</name>
    <name type="synonym">Dolichos tetragonolobus</name>
    <dbReference type="NCBI Taxonomy" id="3891"/>
    <lineage>
        <taxon>Eukaryota</taxon>
        <taxon>Viridiplantae</taxon>
        <taxon>Streptophyta</taxon>
        <taxon>Embryophyta</taxon>
        <taxon>Tracheophyta</taxon>
        <taxon>Spermatophyta</taxon>
        <taxon>Magnoliopsida</taxon>
        <taxon>eudicotyledons</taxon>
        <taxon>Gunneridae</taxon>
        <taxon>Pentapetalae</taxon>
        <taxon>rosids</taxon>
        <taxon>fabids</taxon>
        <taxon>Fabales</taxon>
        <taxon>Fabaceae</taxon>
        <taxon>Papilionoideae</taxon>
        <taxon>50 kb inversion clade</taxon>
        <taxon>NPAAA clade</taxon>
        <taxon>indigoferoid/millettioid clade</taxon>
        <taxon>Phaseoleae</taxon>
        <taxon>Psophocarpus</taxon>
    </lineage>
</organism>
<keyword evidence="1" id="KW-1133">Transmembrane helix</keyword>
<proteinExistence type="predicted"/>
<dbReference type="Proteomes" id="UP001386955">
    <property type="component" value="Unassembled WGS sequence"/>
</dbReference>